<dbReference type="EMBL" id="PPTA01000025">
    <property type="protein sequence ID" value="TFA97920.1"/>
    <property type="molecule type" value="Genomic_DNA"/>
</dbReference>
<gene>
    <name evidence="3" type="ORF">CCMA1212_010294</name>
</gene>
<feature type="compositionally biased region" description="Low complexity" evidence="1">
    <location>
        <begin position="159"/>
        <end position="169"/>
    </location>
</feature>
<name>A0ABY2GQN7_9HYPO</name>
<protein>
    <recommendedName>
        <fullName evidence="2">CRIB domain-containing protein</fullName>
    </recommendedName>
</protein>
<proteinExistence type="predicted"/>
<keyword evidence="4" id="KW-1185">Reference proteome</keyword>
<feature type="compositionally biased region" description="Pro residues" evidence="1">
    <location>
        <begin position="309"/>
        <end position="324"/>
    </location>
</feature>
<feature type="region of interest" description="Disordered" evidence="1">
    <location>
        <begin position="344"/>
        <end position="363"/>
    </location>
</feature>
<organism evidence="3 4">
    <name type="scientific">Trichoderma ghanense</name>
    <dbReference type="NCBI Taxonomy" id="65468"/>
    <lineage>
        <taxon>Eukaryota</taxon>
        <taxon>Fungi</taxon>
        <taxon>Dikarya</taxon>
        <taxon>Ascomycota</taxon>
        <taxon>Pezizomycotina</taxon>
        <taxon>Sordariomycetes</taxon>
        <taxon>Hypocreomycetidae</taxon>
        <taxon>Hypocreales</taxon>
        <taxon>Hypocreaceae</taxon>
        <taxon>Trichoderma</taxon>
    </lineage>
</organism>
<feature type="compositionally biased region" description="Polar residues" evidence="1">
    <location>
        <begin position="72"/>
        <end position="88"/>
    </location>
</feature>
<dbReference type="InterPro" id="IPR000095">
    <property type="entry name" value="CRIB_dom"/>
</dbReference>
<sequence length="862" mass="94422">MWSMNAIALYSGLPAPQQAPRTRPQTSSYWYLNRSSTAPSSPNLNHTPSEMSPMSAAEFFEPAMDRPPSPSRLRQLNSQMRRASQLRRQNGHRTAASASVPSNVENPGWEQTLENLSLGRRSSVKSTGSSAHSRERSESVYGFGKNPFHRRVRSKRESSANSSSASSMYSAEVPADNAAAAPRKESFIQAFSRRRASRDDAGAAQKKLQISGPYNFQHVMHTNRDDRPLQEAPELLTMRATGPTSAPSAAASTEEPGLLFHPDAYNDSGAFFSRPAAASSRETPTPPVGPRRLMRRIRSQDQIGGTPSMSPPPRPPRSPIPPPVSQADSPVSPSRRPSLQVAYEHGEQLPTVNIERPKTSGGFRHPLPYNPDEHVEPLPPMSILTTREDFHFNKTMLSPIQPSPTREDFHIYKTTLSPIQPSPTREDFPVHKTMLSPIQPSPTEPSWPLASPTLASYETPLADVPEEEEQSGLARRSIRASQSVPMLRKSHRPVSNASETLGSLIAAPVTQQVAPEGHGFDFGLVDDSWEDDIDYCYEHEAEADCDYQWERDSMDTARDSDTLPAEVSFAPEEVAVPIGTATSSPGMLSVATFDVPALSSISQTSTPTVQEAITPVFAAPATNNFSLPRLDKKKLRASHASSFKESHGFTLSPSLLIPGDFHQQMLLEEGARHEYPDEDELTLPYAQAALYDETGKSMQWSQQRASTSTTGTISTNSDSTADRHVSTNSTWSFFTRYTASSSGSVHKMTESWTDSAEPLPTSQVEVLPCADAADEANITSPQDTVPELVSFPLGLSRKVAHHKSHASESIIRDDPSASFKQFEAGQRRASRSRTASLSSQAPPVGQYALFPRSYIKPTGDRI</sequence>
<dbReference type="RefSeq" id="XP_073554122.1">
    <property type="nucleotide sequence ID" value="XM_073707346.1"/>
</dbReference>
<feature type="compositionally biased region" description="Polar residues" evidence="1">
    <location>
        <begin position="326"/>
        <end position="337"/>
    </location>
</feature>
<feature type="domain" description="CRIB" evidence="2">
    <location>
        <begin position="210"/>
        <end position="223"/>
    </location>
</feature>
<feature type="region of interest" description="Disordered" evidence="1">
    <location>
        <begin position="468"/>
        <end position="495"/>
    </location>
</feature>
<evidence type="ECO:0000313" key="3">
    <source>
        <dbReference type="EMBL" id="TFA97920.1"/>
    </source>
</evidence>
<feature type="compositionally biased region" description="Polar residues" evidence="1">
    <location>
        <begin position="96"/>
        <end position="105"/>
    </location>
</feature>
<feature type="compositionally biased region" description="Low complexity" evidence="1">
    <location>
        <begin position="706"/>
        <end position="719"/>
    </location>
</feature>
<feature type="compositionally biased region" description="Low complexity" evidence="1">
    <location>
        <begin position="14"/>
        <end position="26"/>
    </location>
</feature>
<feature type="region of interest" description="Disordered" evidence="1">
    <location>
        <begin position="271"/>
        <end position="338"/>
    </location>
</feature>
<dbReference type="PROSITE" id="PS50108">
    <property type="entry name" value="CRIB"/>
    <property type="match status" value="1"/>
</dbReference>
<feature type="compositionally biased region" description="Polar residues" evidence="1">
    <location>
        <begin position="27"/>
        <end position="52"/>
    </location>
</feature>
<reference evidence="3 4" key="1">
    <citation type="submission" date="2018-01" db="EMBL/GenBank/DDBJ databases">
        <title>Genome characterization of the sugarcane-associated fungus Trichoderma ghanense CCMA-1212 and their application in lignocelulose bioconversion.</title>
        <authorList>
            <person name="Steindorff A.S."/>
            <person name="Mendes T.D."/>
            <person name="Vilela E.S.D."/>
            <person name="Rodrigues D.S."/>
            <person name="Formighieri E.F."/>
            <person name="Melo I.S."/>
            <person name="Favaro L.C.L."/>
        </authorList>
    </citation>
    <scope>NUCLEOTIDE SEQUENCE [LARGE SCALE GENOMIC DNA]</scope>
    <source>
        <strain evidence="3 4">CCMA-1212</strain>
    </source>
</reference>
<feature type="region of interest" description="Disordered" evidence="1">
    <location>
        <begin position="821"/>
        <end position="843"/>
    </location>
</feature>
<evidence type="ECO:0000313" key="4">
    <source>
        <dbReference type="Proteomes" id="UP001642720"/>
    </source>
</evidence>
<feature type="compositionally biased region" description="Low complexity" evidence="1">
    <location>
        <begin position="271"/>
        <end position="281"/>
    </location>
</feature>
<feature type="region of interest" description="Disordered" evidence="1">
    <location>
        <begin position="700"/>
        <end position="722"/>
    </location>
</feature>
<comment type="caution">
    <text evidence="3">The sequence shown here is derived from an EMBL/GenBank/DDBJ whole genome shotgun (WGS) entry which is preliminary data.</text>
</comment>
<accession>A0ABY2GQN7</accession>
<feature type="compositionally biased region" description="Low complexity" evidence="1">
    <location>
        <begin position="832"/>
        <end position="841"/>
    </location>
</feature>
<dbReference type="Proteomes" id="UP001642720">
    <property type="component" value="Unassembled WGS sequence"/>
</dbReference>
<feature type="region of interest" description="Disordered" evidence="1">
    <location>
        <begin position="14"/>
        <end position="169"/>
    </location>
</feature>
<evidence type="ECO:0000259" key="2">
    <source>
        <dbReference type="PROSITE" id="PS50108"/>
    </source>
</evidence>
<dbReference type="GeneID" id="300581796"/>
<evidence type="ECO:0000256" key="1">
    <source>
        <dbReference type="SAM" id="MobiDB-lite"/>
    </source>
</evidence>